<evidence type="ECO:0000313" key="2">
    <source>
        <dbReference type="Proteomes" id="UP000033054"/>
    </source>
</evidence>
<evidence type="ECO:0000313" key="1">
    <source>
        <dbReference type="EMBL" id="AKD57384.1"/>
    </source>
</evidence>
<name>A0A0E3ZZ28_9BACT</name>
<sequence length="196" mass="22904">MRRVNKSDSSVILQEKLTYRVGGDNKKLANVLCDEQHNICAYTETYLGRSDKKDIEHFNPTLKDTPDDSYQNWFLVKAQWNGEKASKWEQYQPILNPTDEAFEERIIYFEGDYLAASLNDQEAINLIKLLKLDDEGLAFERRCYLENLKETLILSDKTAQQYIDDLLMTRPSLVYYTRAIEEELGVKVNFDLVKTK</sequence>
<dbReference type="OrthoDB" id="1346788at2"/>
<evidence type="ECO:0008006" key="3">
    <source>
        <dbReference type="Google" id="ProtNLM"/>
    </source>
</evidence>
<protein>
    <recommendedName>
        <fullName evidence="3">HNH nuclease domain-containing protein</fullName>
    </recommendedName>
</protein>
<keyword evidence="2" id="KW-1185">Reference proteome</keyword>
<dbReference type="HOGENOM" id="CLU_1419597_0_0_10"/>
<dbReference type="AlphaFoldDB" id="A0A0E3ZZ28"/>
<dbReference type="PATRIC" id="fig|1379870.5.peg.5044"/>
<dbReference type="Proteomes" id="UP000033054">
    <property type="component" value="Chromosome"/>
</dbReference>
<proteinExistence type="predicted"/>
<dbReference type="RefSeq" id="WP_046577188.1">
    <property type="nucleotide sequence ID" value="NZ_CP010429.1"/>
</dbReference>
<accession>A0A0E3ZZ28</accession>
<dbReference type="EMBL" id="CP010429">
    <property type="protein sequence ID" value="AKD57384.1"/>
    <property type="molecule type" value="Genomic_DNA"/>
</dbReference>
<organism evidence="1 2">
    <name type="scientific">Spirosoma radiotolerans</name>
    <dbReference type="NCBI Taxonomy" id="1379870"/>
    <lineage>
        <taxon>Bacteria</taxon>
        <taxon>Pseudomonadati</taxon>
        <taxon>Bacteroidota</taxon>
        <taxon>Cytophagia</taxon>
        <taxon>Cytophagales</taxon>
        <taxon>Cytophagaceae</taxon>
        <taxon>Spirosoma</taxon>
    </lineage>
</organism>
<dbReference type="STRING" id="1379870.SD10_23315"/>
<dbReference type="KEGG" id="srd:SD10_23315"/>
<gene>
    <name evidence="1" type="ORF">SD10_23315</name>
</gene>
<reference evidence="1 2" key="1">
    <citation type="journal article" date="2014" name="Curr. Microbiol.">
        <title>Spirosoma radiotolerans sp. nov., a gamma-radiation-resistant bacterium isolated from gamma ray-irradiated soil.</title>
        <authorList>
            <person name="Lee J.J."/>
            <person name="Srinivasan S."/>
            <person name="Lim S."/>
            <person name="Joe M."/>
            <person name="Im S."/>
            <person name="Bae S.I."/>
            <person name="Park K.R."/>
            <person name="Han J.H."/>
            <person name="Park S.H."/>
            <person name="Joo B.M."/>
            <person name="Park S.J."/>
            <person name="Kim M.K."/>
        </authorList>
    </citation>
    <scope>NUCLEOTIDE SEQUENCE [LARGE SCALE GENOMIC DNA]</scope>
    <source>
        <strain evidence="1 2">DG5A</strain>
    </source>
</reference>